<dbReference type="InterPro" id="IPR002509">
    <property type="entry name" value="NODB_dom"/>
</dbReference>
<evidence type="ECO:0000313" key="3">
    <source>
        <dbReference type="EMBL" id="MDQ9295906.1"/>
    </source>
</evidence>
<accession>A0ABU1C5H9</accession>
<evidence type="ECO:0000313" key="4">
    <source>
        <dbReference type="Proteomes" id="UP001235723"/>
    </source>
</evidence>
<keyword evidence="1" id="KW-0732">Signal</keyword>
<dbReference type="PANTHER" id="PTHR34216:SF13">
    <property type="entry name" value="XYLANASE_CHITIN DEACETYLASE"/>
    <property type="match status" value="1"/>
</dbReference>
<comment type="caution">
    <text evidence="3">The sequence shown here is derived from an EMBL/GenBank/DDBJ whole genome shotgun (WGS) entry which is preliminary data.</text>
</comment>
<dbReference type="Proteomes" id="UP001235723">
    <property type="component" value="Unassembled WGS sequence"/>
</dbReference>
<sequence length="284" mass="33273">MEGYGILNTENVTNARHLPVLMYHHVSNKPGLVTLSPRTFREQMKWLAESGWKTVTAAEVEAFYRGETLPRKSVMLTFDDGWLDNWLQVFPVLQEFRLHAHLFLVTGLVSDGPVRISADAKEYSHEKCQLLIELGRVDEVMLRWSEVREMHRSGLVEFHSHTHTHRRWDRMPDIRRPQDLLRADVLLSRERMKEMLGYCSRHLCWPEGYYNYDYIGVAKELGFSYLYTTERRMNNPASGSLRIGRISTKERENVGWLKRRLFYYTTPGFSSLLALHKGPRLTAD</sequence>
<organism evidence="3 4">
    <name type="scientific">Escherichia marmotae</name>
    <dbReference type="NCBI Taxonomy" id="1499973"/>
    <lineage>
        <taxon>Bacteria</taxon>
        <taxon>Pseudomonadati</taxon>
        <taxon>Pseudomonadota</taxon>
        <taxon>Gammaproteobacteria</taxon>
        <taxon>Enterobacterales</taxon>
        <taxon>Enterobacteriaceae</taxon>
        <taxon>Escherichia</taxon>
    </lineage>
</organism>
<proteinExistence type="predicted"/>
<dbReference type="Gene3D" id="3.20.20.370">
    <property type="entry name" value="Glycoside hydrolase/deacetylase"/>
    <property type="match status" value="1"/>
</dbReference>
<evidence type="ECO:0000259" key="2">
    <source>
        <dbReference type="PROSITE" id="PS51677"/>
    </source>
</evidence>
<dbReference type="CDD" id="cd10969">
    <property type="entry name" value="CE4_Ecf1_like_5s"/>
    <property type="match status" value="1"/>
</dbReference>
<dbReference type="PROSITE" id="PS51677">
    <property type="entry name" value="NODB"/>
    <property type="match status" value="1"/>
</dbReference>
<keyword evidence="4" id="KW-1185">Reference proteome</keyword>
<protein>
    <submittedName>
        <fullName evidence="3">Polysaccharide deacetylase family protein</fullName>
    </submittedName>
</protein>
<dbReference type="InterPro" id="IPR051398">
    <property type="entry name" value="Polysacch_Deacetylase"/>
</dbReference>
<dbReference type="Pfam" id="PF01522">
    <property type="entry name" value="Polysacc_deac_1"/>
    <property type="match status" value="1"/>
</dbReference>
<reference evidence="3 4" key="1">
    <citation type="submission" date="2021-05" db="EMBL/GenBank/DDBJ databases">
        <title>Genome sequence of E. marmotae isolates.</title>
        <authorList>
            <person name="Binsker U."/>
            <person name="Hammerl J.A."/>
        </authorList>
    </citation>
    <scope>NUCLEOTIDE SEQUENCE [LARGE SCALE GENOMIC DNA]</scope>
    <source>
        <strain evidence="3 4">21-MO00586</strain>
    </source>
</reference>
<dbReference type="RefSeq" id="WP_309186418.1">
    <property type="nucleotide sequence ID" value="NZ_JAHCRM010000029.1"/>
</dbReference>
<gene>
    <name evidence="3" type="ORF">KJE03_20955</name>
</gene>
<dbReference type="InterPro" id="IPR011330">
    <property type="entry name" value="Glyco_hydro/deAcase_b/a-brl"/>
</dbReference>
<evidence type="ECO:0000256" key="1">
    <source>
        <dbReference type="ARBA" id="ARBA00022729"/>
    </source>
</evidence>
<dbReference type="SUPFAM" id="SSF88713">
    <property type="entry name" value="Glycoside hydrolase/deacetylase"/>
    <property type="match status" value="1"/>
</dbReference>
<name>A0ABU1C5H9_9ESCH</name>
<dbReference type="EMBL" id="JAHCRT010000023">
    <property type="protein sequence ID" value="MDQ9295906.1"/>
    <property type="molecule type" value="Genomic_DNA"/>
</dbReference>
<dbReference type="PANTHER" id="PTHR34216">
    <property type="match status" value="1"/>
</dbReference>
<feature type="domain" description="NodB homology" evidence="2">
    <location>
        <begin position="72"/>
        <end position="284"/>
    </location>
</feature>